<evidence type="ECO:0000313" key="7">
    <source>
        <dbReference type="EMBL" id="KAK1307793.1"/>
    </source>
</evidence>
<keyword evidence="5" id="KW-0378">Hydrolase</keyword>
<comment type="subcellular location">
    <subcellularLocation>
        <location evidence="5">Cytoplasm</location>
    </subcellularLocation>
    <subcellularLocation>
        <location evidence="5">Cytoplasm</location>
        <location evidence="5">P-body</location>
    </subcellularLocation>
</comment>
<dbReference type="Gene3D" id="2.40.50.700">
    <property type="match status" value="1"/>
</dbReference>
<dbReference type="GO" id="GO:0046872">
    <property type="term" value="F:metal ion binding"/>
    <property type="evidence" value="ECO:0007669"/>
    <property type="project" value="UniProtKB-KW"/>
</dbReference>
<name>A0AAV9E660_ACOCL</name>
<comment type="cofactor">
    <cofactor evidence="5">
        <name>Mg(2+)</name>
        <dbReference type="ChEBI" id="CHEBI:18420"/>
    </cofactor>
    <cofactor evidence="5">
        <name>Mn(2+)</name>
        <dbReference type="ChEBI" id="CHEBI:29035"/>
    </cofactor>
</comment>
<accession>A0AAV9E660</accession>
<keyword evidence="1 5" id="KW-0963">Cytoplasm</keyword>
<dbReference type="Gene3D" id="2.40.50.690">
    <property type="match status" value="1"/>
</dbReference>
<dbReference type="PANTHER" id="PTHR23355:SF9">
    <property type="entry name" value="DIS3-LIKE EXONUCLEASE 2"/>
    <property type="match status" value="1"/>
</dbReference>
<feature type="domain" description="RNB" evidence="6">
    <location>
        <begin position="470"/>
        <end position="824"/>
    </location>
</feature>
<reference evidence="7" key="2">
    <citation type="submission" date="2023-06" db="EMBL/GenBank/DDBJ databases">
        <authorList>
            <person name="Ma L."/>
            <person name="Liu K.-W."/>
            <person name="Li Z."/>
            <person name="Hsiao Y.-Y."/>
            <person name="Qi Y."/>
            <person name="Fu T."/>
            <person name="Tang G."/>
            <person name="Zhang D."/>
            <person name="Sun W.-H."/>
            <person name="Liu D.-K."/>
            <person name="Li Y."/>
            <person name="Chen G.-Z."/>
            <person name="Liu X.-D."/>
            <person name="Liao X.-Y."/>
            <person name="Jiang Y.-T."/>
            <person name="Yu X."/>
            <person name="Hao Y."/>
            <person name="Huang J."/>
            <person name="Zhao X.-W."/>
            <person name="Ke S."/>
            <person name="Chen Y.-Y."/>
            <person name="Wu W.-L."/>
            <person name="Hsu J.-L."/>
            <person name="Lin Y.-F."/>
            <person name="Huang M.-D."/>
            <person name="Li C.-Y."/>
            <person name="Huang L."/>
            <person name="Wang Z.-W."/>
            <person name="Zhao X."/>
            <person name="Zhong W.-Y."/>
            <person name="Peng D.-H."/>
            <person name="Ahmad S."/>
            <person name="Lan S."/>
            <person name="Zhang J.-S."/>
            <person name="Tsai W.-C."/>
            <person name="Van De Peer Y."/>
            <person name="Liu Z.-J."/>
        </authorList>
    </citation>
    <scope>NUCLEOTIDE SEQUENCE</scope>
    <source>
        <strain evidence="7">CP</strain>
        <tissue evidence="7">Leaves</tissue>
    </source>
</reference>
<dbReference type="GO" id="GO:0000175">
    <property type="term" value="F:3'-5'-RNA exonuclease activity"/>
    <property type="evidence" value="ECO:0007669"/>
    <property type="project" value="UniProtKB-UniRule"/>
</dbReference>
<evidence type="ECO:0000256" key="5">
    <source>
        <dbReference type="HAMAP-Rule" id="MF_03045"/>
    </source>
</evidence>
<dbReference type="InterPro" id="IPR050180">
    <property type="entry name" value="RNR_Ribonuclease"/>
</dbReference>
<evidence type="ECO:0000256" key="1">
    <source>
        <dbReference type="ARBA" id="ARBA00022490"/>
    </source>
</evidence>
<dbReference type="GO" id="GO:0003723">
    <property type="term" value="F:RNA binding"/>
    <property type="evidence" value="ECO:0007669"/>
    <property type="project" value="UniProtKB-KW"/>
</dbReference>
<dbReference type="InterPro" id="IPR028591">
    <property type="entry name" value="DIS3L2"/>
</dbReference>
<keyword evidence="5" id="KW-0540">Nuclease</keyword>
<keyword evidence="2 5" id="KW-0479">Metal-binding</keyword>
<dbReference type="SMART" id="SM00955">
    <property type="entry name" value="RNB"/>
    <property type="match status" value="1"/>
</dbReference>
<comment type="function">
    <text evidence="5">3'-5'-exoribonuclease that specifically recognizes RNAs polyuridylated at their 3' end and mediates their degradation. Component of an exosome-independent RNA degradation pathway that mediates degradation of cytoplasmic mRNAs that have been deadenylated and subsequently uridylated at their 3'.</text>
</comment>
<keyword evidence="4 5" id="KW-0694">RNA-binding</keyword>
<keyword evidence="8" id="KW-1185">Reference proteome</keyword>
<evidence type="ECO:0000256" key="3">
    <source>
        <dbReference type="ARBA" id="ARBA00022842"/>
    </source>
</evidence>
<dbReference type="PROSITE" id="PS01175">
    <property type="entry name" value="RIBONUCLEASE_II"/>
    <property type="match status" value="1"/>
</dbReference>
<sequence length="1091" mass="121525">MKGAAEQVVFEKKKRVRSKRSKQNVAATSPALVNEIHVQADEFHGDGNTLSYSAQSLNCSSSSEASRANIRVLNEQEMVVRASDIAFRSLPAMQVINSQDNAEFQNNSIIPDVGAKYFNSCPEPFTYGNGNHSFKNNSNGIDSVKKKYFFPHLTEEDVLKALQKGDAFKASFRVNAYNRAEAYCTLDGVPVDVLINGFSAQNRAIEGDTVAVMLDPVALWTRLKGSAGRFVYCNPVDPNMSPEVPGAASSDSLLKQIDSGCPNTGTGLLPSDERVSSSVKTCASDQDEAACAIKKICAMISSCPSKRPTGRVVAILEKSSRRDAVIGFLGVKQFLSQKEVYMVSRQIFGTANNFSSLSNDYIQLLPTDAKYPRLMIPVNSLPDCVKDRLNMGDETVEKELVAASMDDWSDENLLPHAHLSHILGRGGEIKPQIAAILLEKAICNADFSPESLAGLPDIPWEVPIKEIENRKDFRDLCVFTIDPSTATDLDDALSVERINDKLFRVGVHIADVSYFVSPDSPLDIEAQKRSTSVYILQHRLPMLPSRLSEDLGSLNPGVERLALSIIWDIDLSGNVIDHWIGHSVIRSCCKLSYEHAQEIIDGSCDVENPLFSGNSKPVLDNRCEWKDVIKSVTDLHELSKVLKENRFQNGALRLESSKLVFSFDESGIPYDSNLHERKDAHFLVEEFMLLANRTAAQVISRAFPDSALLRRHPEPNPRKLKEFEAFWSKHGFDLDTSSAGQLHFSLWKIREKLKDDPVLFDVLINYASKPMQLASYFSTGDLKDKENEWAHYALAIPLYTHFTSPLRRYPDIVVHRTLIAVLQAEKMYHQQKVVFHRGSKWNGAIAYERCSARYFTGLHFDKHAAESKEGRDALSAAALKHRIPSNEVLAKIAAYCNERKLASKHAEEAGEKLYLWSLLRKKETIISEARVLGVGPKFMSIYIHKLSMERRIYYEEVEGLTVEWLEVTSTLVLDISRNRRFHKRGSLMKCRALEEAALVSHPCDLVLEQPVLEDGSTSEVEAVSAVVCDAVPDTISVASENAKMDPSFLPLTLRPLSVIPVVLHAVGGDDGPLDIGARLYISTYFTQPKVQ</sequence>
<keyword evidence="5" id="KW-0269">Exonuclease</keyword>
<dbReference type="InterPro" id="IPR022966">
    <property type="entry name" value="RNase_II/R_CS"/>
</dbReference>
<feature type="site" description="Important for catalytic activity" evidence="5">
    <location>
        <position position="490"/>
    </location>
</feature>
<organism evidence="7 8">
    <name type="scientific">Acorus calamus</name>
    <name type="common">Sweet flag</name>
    <dbReference type="NCBI Taxonomy" id="4465"/>
    <lineage>
        <taxon>Eukaryota</taxon>
        <taxon>Viridiplantae</taxon>
        <taxon>Streptophyta</taxon>
        <taxon>Embryophyta</taxon>
        <taxon>Tracheophyta</taxon>
        <taxon>Spermatophyta</taxon>
        <taxon>Magnoliopsida</taxon>
        <taxon>Liliopsida</taxon>
        <taxon>Acoraceae</taxon>
        <taxon>Acorus</taxon>
    </lineage>
</organism>
<proteinExistence type="inferred from homology"/>
<gene>
    <name evidence="7" type="ORF">QJS10_CPA09g00581</name>
</gene>
<dbReference type="EMBL" id="JAUJYO010000009">
    <property type="protein sequence ID" value="KAK1307793.1"/>
    <property type="molecule type" value="Genomic_DNA"/>
</dbReference>
<evidence type="ECO:0000256" key="4">
    <source>
        <dbReference type="ARBA" id="ARBA00022884"/>
    </source>
</evidence>
<dbReference type="AlphaFoldDB" id="A0AAV9E660"/>
<evidence type="ECO:0000259" key="6">
    <source>
        <dbReference type="SMART" id="SM00955"/>
    </source>
</evidence>
<feature type="binding site" evidence="5">
    <location>
        <position position="482"/>
    </location>
    <ligand>
        <name>Mg(2+)</name>
        <dbReference type="ChEBI" id="CHEBI:18420"/>
    </ligand>
</feature>
<keyword evidence="5" id="KW-0464">Manganese</keyword>
<dbReference type="Pfam" id="PF17849">
    <property type="entry name" value="OB_Dis3"/>
    <property type="match status" value="1"/>
</dbReference>
<dbReference type="GO" id="GO:1990074">
    <property type="term" value="P:polyuridylation-dependent mRNA catabolic process"/>
    <property type="evidence" value="ECO:0007669"/>
    <property type="project" value="UniProtKB-UniRule"/>
</dbReference>
<dbReference type="InterPro" id="IPR041505">
    <property type="entry name" value="Dis3_CSD2"/>
</dbReference>
<dbReference type="SUPFAM" id="SSF50249">
    <property type="entry name" value="Nucleic acid-binding proteins"/>
    <property type="match status" value="3"/>
</dbReference>
<comment type="similarity">
    <text evidence="5">Belongs to the RNR ribonuclease family. DIS3L2 subfamily.</text>
</comment>
<dbReference type="Pfam" id="PF00773">
    <property type="entry name" value="RNB"/>
    <property type="match status" value="1"/>
</dbReference>
<dbReference type="PANTHER" id="PTHR23355">
    <property type="entry name" value="RIBONUCLEASE"/>
    <property type="match status" value="1"/>
</dbReference>
<reference evidence="7" key="1">
    <citation type="journal article" date="2023" name="Nat. Commun.">
        <title>Diploid and tetraploid genomes of Acorus and the evolution of monocots.</title>
        <authorList>
            <person name="Ma L."/>
            <person name="Liu K.W."/>
            <person name="Li Z."/>
            <person name="Hsiao Y.Y."/>
            <person name="Qi Y."/>
            <person name="Fu T."/>
            <person name="Tang G.D."/>
            <person name="Zhang D."/>
            <person name="Sun W.H."/>
            <person name="Liu D.K."/>
            <person name="Li Y."/>
            <person name="Chen G.Z."/>
            <person name="Liu X.D."/>
            <person name="Liao X.Y."/>
            <person name="Jiang Y.T."/>
            <person name="Yu X."/>
            <person name="Hao Y."/>
            <person name="Huang J."/>
            <person name="Zhao X.W."/>
            <person name="Ke S."/>
            <person name="Chen Y.Y."/>
            <person name="Wu W.L."/>
            <person name="Hsu J.L."/>
            <person name="Lin Y.F."/>
            <person name="Huang M.D."/>
            <person name="Li C.Y."/>
            <person name="Huang L."/>
            <person name="Wang Z.W."/>
            <person name="Zhao X."/>
            <person name="Zhong W.Y."/>
            <person name="Peng D.H."/>
            <person name="Ahmad S."/>
            <person name="Lan S."/>
            <person name="Zhang J.S."/>
            <person name="Tsai W.C."/>
            <person name="Van de Peer Y."/>
            <person name="Liu Z.J."/>
        </authorList>
    </citation>
    <scope>NUCLEOTIDE SEQUENCE</scope>
    <source>
        <strain evidence="7">CP</strain>
    </source>
</reference>
<feature type="binding site" evidence="5">
    <location>
        <position position="491"/>
    </location>
    <ligand>
        <name>Mg(2+)</name>
        <dbReference type="ChEBI" id="CHEBI:18420"/>
    </ligand>
</feature>
<dbReference type="InterPro" id="IPR001900">
    <property type="entry name" value="RNase_II/R"/>
</dbReference>
<evidence type="ECO:0000313" key="8">
    <source>
        <dbReference type="Proteomes" id="UP001180020"/>
    </source>
</evidence>
<dbReference type="Proteomes" id="UP001180020">
    <property type="component" value="Unassembled WGS sequence"/>
</dbReference>
<dbReference type="EC" id="3.1.13.-" evidence="5"/>
<comment type="caution">
    <text evidence="7">The sequence shown here is derived from an EMBL/GenBank/DDBJ whole genome shotgun (WGS) entry which is preliminary data.</text>
</comment>
<keyword evidence="3 5" id="KW-0460">Magnesium</keyword>
<dbReference type="HAMAP" id="MF_03045">
    <property type="entry name" value="DIS3L2"/>
    <property type="match status" value="1"/>
</dbReference>
<protein>
    <recommendedName>
        <fullName evidence="5">DIS3-like exonuclease 2</fullName>
        <ecNumber evidence="5">3.1.13.-</ecNumber>
    </recommendedName>
</protein>
<evidence type="ECO:0000256" key="2">
    <source>
        <dbReference type="ARBA" id="ARBA00022723"/>
    </source>
</evidence>
<dbReference type="GO" id="GO:0000932">
    <property type="term" value="C:P-body"/>
    <property type="evidence" value="ECO:0007669"/>
    <property type="project" value="UniProtKB-SubCell"/>
</dbReference>
<dbReference type="GO" id="GO:0000956">
    <property type="term" value="P:nuclear-transcribed mRNA catabolic process"/>
    <property type="evidence" value="ECO:0007669"/>
    <property type="project" value="UniProtKB-UniRule"/>
</dbReference>
<dbReference type="InterPro" id="IPR012340">
    <property type="entry name" value="NA-bd_OB-fold"/>
</dbReference>